<keyword evidence="3" id="KW-0813">Transport</keyword>
<accession>A0ABY8FDB3</accession>
<gene>
    <name evidence="9" type="ORF">EVC62_04355</name>
</gene>
<evidence type="ECO:0000256" key="4">
    <source>
        <dbReference type="ARBA" id="ARBA00022475"/>
    </source>
</evidence>
<dbReference type="Pfam" id="PF01925">
    <property type="entry name" value="TauE"/>
    <property type="match status" value="1"/>
</dbReference>
<dbReference type="PANTHER" id="PTHR30269">
    <property type="entry name" value="TRANSMEMBRANE PROTEIN YFCA"/>
    <property type="match status" value="1"/>
</dbReference>
<dbReference type="EMBL" id="CP035631">
    <property type="protein sequence ID" value="WFF40790.1"/>
    <property type="molecule type" value="Genomic_DNA"/>
</dbReference>
<comment type="similarity">
    <text evidence="2 8">Belongs to the 4-toluene sulfonate uptake permease (TSUP) (TC 2.A.102) family.</text>
</comment>
<feature type="transmembrane region" description="Helical" evidence="8">
    <location>
        <begin position="108"/>
        <end position="124"/>
    </location>
</feature>
<keyword evidence="7 8" id="KW-0472">Membrane</keyword>
<feature type="transmembrane region" description="Helical" evidence="8">
    <location>
        <begin position="12"/>
        <end position="45"/>
    </location>
</feature>
<evidence type="ECO:0000256" key="5">
    <source>
        <dbReference type="ARBA" id="ARBA00022692"/>
    </source>
</evidence>
<evidence type="ECO:0000256" key="1">
    <source>
        <dbReference type="ARBA" id="ARBA00004651"/>
    </source>
</evidence>
<keyword evidence="5 8" id="KW-0812">Transmembrane</keyword>
<evidence type="ECO:0000313" key="9">
    <source>
        <dbReference type="EMBL" id="WFF40790.1"/>
    </source>
</evidence>
<evidence type="ECO:0000256" key="6">
    <source>
        <dbReference type="ARBA" id="ARBA00022989"/>
    </source>
</evidence>
<comment type="subcellular location">
    <subcellularLocation>
        <location evidence="1 8">Cell membrane</location>
        <topology evidence="1 8">Multi-pass membrane protein</topology>
    </subcellularLocation>
</comment>
<evidence type="ECO:0000256" key="3">
    <source>
        <dbReference type="ARBA" id="ARBA00022448"/>
    </source>
</evidence>
<evidence type="ECO:0000313" key="10">
    <source>
        <dbReference type="Proteomes" id="UP001321526"/>
    </source>
</evidence>
<name>A0ABY8FDB3_9GAMM</name>
<protein>
    <recommendedName>
        <fullName evidence="8">Probable membrane transporter protein</fullName>
    </recommendedName>
</protein>
<keyword evidence="6 8" id="KW-1133">Transmembrane helix</keyword>
<sequence length="256" mass="27039">MTVFTFLSEHLLLTLFVVAIVAGFIDAISGGGGLISLPAMLLLGIPPSIALGTNRLQASIGEATSFATYLRHGQLDRELVIGGMLFTALGALAGTGVALIASHALLDTLIPFLMLAILLYTLFSKQLRRDLPARKVMPTPVYLVAFGLLIGFYNGFFGPGTGALWVFSLLILQGMSIKHASMTSKPLNLTGNVVSLAFFMAAGSVNYAIGLAMGAGQILGAYLGSHLVMRNGSAVVRPLFIVVTGIMTARMFYQNL</sequence>
<feature type="transmembrane region" description="Helical" evidence="8">
    <location>
        <begin position="235"/>
        <end position="253"/>
    </location>
</feature>
<dbReference type="InterPro" id="IPR002781">
    <property type="entry name" value="TM_pro_TauE-like"/>
</dbReference>
<evidence type="ECO:0000256" key="2">
    <source>
        <dbReference type="ARBA" id="ARBA00009142"/>
    </source>
</evidence>
<feature type="transmembrane region" description="Helical" evidence="8">
    <location>
        <begin position="136"/>
        <end position="156"/>
    </location>
</feature>
<proteinExistence type="inferred from homology"/>
<evidence type="ECO:0000256" key="7">
    <source>
        <dbReference type="ARBA" id="ARBA00023136"/>
    </source>
</evidence>
<dbReference type="Proteomes" id="UP001321526">
    <property type="component" value="Chromosome"/>
</dbReference>
<dbReference type="InterPro" id="IPR052017">
    <property type="entry name" value="TSUP"/>
</dbReference>
<dbReference type="RefSeq" id="WP_110678854.1">
    <property type="nucleotide sequence ID" value="NZ_CP035631.1"/>
</dbReference>
<reference evidence="9 10" key="1">
    <citation type="submission" date="2019-01" db="EMBL/GenBank/DDBJ databases">
        <title>Genome sequence of Salinicola endophyticus REST5.</title>
        <authorList>
            <person name="Nascimento F.X."/>
        </authorList>
    </citation>
    <scope>NUCLEOTIDE SEQUENCE [LARGE SCALE GENOMIC DNA]</scope>
    <source>
        <strain evidence="9 10">REST5</strain>
    </source>
</reference>
<organism evidence="9 10">
    <name type="scientific">Salinicola endophyticus</name>
    <dbReference type="NCBI Taxonomy" id="1949083"/>
    <lineage>
        <taxon>Bacteria</taxon>
        <taxon>Pseudomonadati</taxon>
        <taxon>Pseudomonadota</taxon>
        <taxon>Gammaproteobacteria</taxon>
        <taxon>Oceanospirillales</taxon>
        <taxon>Halomonadaceae</taxon>
        <taxon>Salinicola</taxon>
    </lineage>
</organism>
<keyword evidence="10" id="KW-1185">Reference proteome</keyword>
<keyword evidence="4 8" id="KW-1003">Cell membrane</keyword>
<feature type="transmembrane region" description="Helical" evidence="8">
    <location>
        <begin position="79"/>
        <end position="102"/>
    </location>
</feature>
<dbReference type="PANTHER" id="PTHR30269:SF0">
    <property type="entry name" value="MEMBRANE TRANSPORTER PROTEIN YFCA-RELATED"/>
    <property type="match status" value="1"/>
</dbReference>
<evidence type="ECO:0000256" key="8">
    <source>
        <dbReference type="RuleBase" id="RU363041"/>
    </source>
</evidence>